<feature type="domain" description="Histidine kinase" evidence="12">
    <location>
        <begin position="260"/>
        <end position="468"/>
    </location>
</feature>
<protein>
    <recommendedName>
        <fullName evidence="3">histidine kinase</fullName>
        <ecNumber evidence="3">2.7.13.3</ecNumber>
    </recommendedName>
</protein>
<dbReference type="PANTHER" id="PTHR45436:SF14">
    <property type="entry name" value="SENSOR PROTEIN QSEC"/>
    <property type="match status" value="1"/>
</dbReference>
<keyword evidence="9" id="KW-0067">ATP-binding</keyword>
<keyword evidence="15" id="KW-1185">Reference proteome</keyword>
<evidence type="ECO:0000256" key="7">
    <source>
        <dbReference type="ARBA" id="ARBA00022741"/>
    </source>
</evidence>
<evidence type="ECO:0000256" key="8">
    <source>
        <dbReference type="ARBA" id="ARBA00022777"/>
    </source>
</evidence>
<evidence type="ECO:0000256" key="3">
    <source>
        <dbReference type="ARBA" id="ARBA00012438"/>
    </source>
</evidence>
<dbReference type="EMBL" id="CP035631">
    <property type="protein sequence ID" value="WFF42600.1"/>
    <property type="molecule type" value="Genomic_DNA"/>
</dbReference>
<keyword evidence="8" id="KW-0418">Kinase</keyword>
<accession>A0ABY8FKK6</accession>
<dbReference type="EC" id="2.7.13.3" evidence="3"/>
<dbReference type="Pfam" id="PF02518">
    <property type="entry name" value="HATPase_c"/>
    <property type="match status" value="1"/>
</dbReference>
<keyword evidence="4" id="KW-0597">Phosphoprotein</keyword>
<evidence type="ECO:0000256" key="9">
    <source>
        <dbReference type="ARBA" id="ARBA00022840"/>
    </source>
</evidence>
<dbReference type="SUPFAM" id="SSF47384">
    <property type="entry name" value="Homodimeric domain of signal transducing histidine kinase"/>
    <property type="match status" value="1"/>
</dbReference>
<gene>
    <name evidence="14" type="ORF">EVC62_14445</name>
</gene>
<dbReference type="PROSITE" id="PS50885">
    <property type="entry name" value="HAMP"/>
    <property type="match status" value="1"/>
</dbReference>
<comment type="catalytic activity">
    <reaction evidence="1">
        <text>ATP + protein L-histidine = ADP + protein N-phospho-L-histidine.</text>
        <dbReference type="EC" id="2.7.13.3"/>
    </reaction>
</comment>
<keyword evidence="5" id="KW-0808">Transferase</keyword>
<evidence type="ECO:0000256" key="2">
    <source>
        <dbReference type="ARBA" id="ARBA00004141"/>
    </source>
</evidence>
<evidence type="ECO:0000259" key="13">
    <source>
        <dbReference type="PROSITE" id="PS50885"/>
    </source>
</evidence>
<evidence type="ECO:0000259" key="12">
    <source>
        <dbReference type="PROSITE" id="PS50109"/>
    </source>
</evidence>
<keyword evidence="10" id="KW-0472">Membrane</keyword>
<dbReference type="InterPro" id="IPR003594">
    <property type="entry name" value="HATPase_dom"/>
</dbReference>
<dbReference type="Gene3D" id="1.10.287.130">
    <property type="match status" value="1"/>
</dbReference>
<sequence>MTSIRRYLNWALATLLLVVMSLAVTAAYFVTRHEMEEIFDAQLSLQARIVAGLVTDRTTADEYAKIAAQLSQPGHFARWYGSTGNLLTDLAAPALYDHEEKMLSLGVWSDSGRPILMGARWYDDGDSSSFPAPAKEGHRWVSYQDHRWRTFSMPIAGGRWLSIGLREAFQSELFNKVALGNFVPLLLTLPILLWLMARLIRRGLAPIGELSRQVEARDEKDLRPIRVAVPQELQALRGALNDFIERLGQTLERERRFTADAAHELRTPLAALKIHLDNARFGEPSALDKAYNGIERLQRVVEQLLLLARLELDEQGGVPESVELSALVLDLAAELWPLAESQQQTLEIVDSPTLRLEGNVTELGILIRNLLDNALRYTPEGGRVEVAMGQTAERRPWLSIRDSGPGIPESLLQAVTQRFQRAADQRISGSGLGLSIAVEIAERQQLKMTLANRPEGGLEVRLVWNRPVLAPPTPDMV</sequence>
<dbReference type="Pfam" id="PF00512">
    <property type="entry name" value="HisKA"/>
    <property type="match status" value="1"/>
</dbReference>
<evidence type="ECO:0000256" key="11">
    <source>
        <dbReference type="ARBA" id="ARBA00023012"/>
    </source>
</evidence>
<keyword evidence="11" id="KW-0902">Two-component regulatory system</keyword>
<keyword evidence="10" id="KW-1133">Transmembrane helix</keyword>
<dbReference type="SUPFAM" id="SSF55874">
    <property type="entry name" value="ATPase domain of HSP90 chaperone/DNA topoisomerase II/histidine kinase"/>
    <property type="match status" value="1"/>
</dbReference>
<keyword evidence="7" id="KW-0547">Nucleotide-binding</keyword>
<dbReference type="InterPro" id="IPR003660">
    <property type="entry name" value="HAMP_dom"/>
</dbReference>
<evidence type="ECO:0000256" key="4">
    <source>
        <dbReference type="ARBA" id="ARBA00022553"/>
    </source>
</evidence>
<dbReference type="InterPro" id="IPR036097">
    <property type="entry name" value="HisK_dim/P_sf"/>
</dbReference>
<reference evidence="14 15" key="1">
    <citation type="submission" date="2019-01" db="EMBL/GenBank/DDBJ databases">
        <title>Genome sequence of Salinicola endophyticus REST5.</title>
        <authorList>
            <person name="Nascimento F.X."/>
        </authorList>
    </citation>
    <scope>NUCLEOTIDE SEQUENCE [LARGE SCALE GENOMIC DNA]</scope>
    <source>
        <strain evidence="14 15">REST5</strain>
    </source>
</reference>
<dbReference type="Pfam" id="PF00672">
    <property type="entry name" value="HAMP"/>
    <property type="match status" value="1"/>
</dbReference>
<feature type="domain" description="HAMP" evidence="13">
    <location>
        <begin position="201"/>
        <end position="252"/>
    </location>
</feature>
<keyword evidence="6" id="KW-0812">Transmembrane</keyword>
<comment type="subcellular location">
    <subcellularLocation>
        <location evidence="2">Membrane</location>
        <topology evidence="2">Multi-pass membrane protein</topology>
    </subcellularLocation>
</comment>
<organism evidence="14 15">
    <name type="scientific">Salinicola endophyticus</name>
    <dbReference type="NCBI Taxonomy" id="1949083"/>
    <lineage>
        <taxon>Bacteria</taxon>
        <taxon>Pseudomonadati</taxon>
        <taxon>Pseudomonadota</taxon>
        <taxon>Gammaproteobacteria</taxon>
        <taxon>Oceanospirillales</taxon>
        <taxon>Halomonadaceae</taxon>
        <taxon>Salinicola</taxon>
    </lineage>
</organism>
<dbReference type="InterPro" id="IPR036890">
    <property type="entry name" value="HATPase_C_sf"/>
</dbReference>
<evidence type="ECO:0000313" key="14">
    <source>
        <dbReference type="EMBL" id="WFF42600.1"/>
    </source>
</evidence>
<proteinExistence type="predicted"/>
<dbReference type="CDD" id="cd00082">
    <property type="entry name" value="HisKA"/>
    <property type="match status" value="1"/>
</dbReference>
<name>A0ABY8FKK6_9GAMM</name>
<dbReference type="InterPro" id="IPR005467">
    <property type="entry name" value="His_kinase_dom"/>
</dbReference>
<evidence type="ECO:0000256" key="1">
    <source>
        <dbReference type="ARBA" id="ARBA00000085"/>
    </source>
</evidence>
<dbReference type="Proteomes" id="UP001321526">
    <property type="component" value="Chromosome"/>
</dbReference>
<evidence type="ECO:0000256" key="10">
    <source>
        <dbReference type="ARBA" id="ARBA00022989"/>
    </source>
</evidence>
<dbReference type="RefSeq" id="WP_110689458.1">
    <property type="nucleotide sequence ID" value="NZ_CP035631.1"/>
</dbReference>
<dbReference type="SMART" id="SM00388">
    <property type="entry name" value="HisKA"/>
    <property type="match status" value="1"/>
</dbReference>
<dbReference type="Gene3D" id="3.30.565.10">
    <property type="entry name" value="Histidine kinase-like ATPase, C-terminal domain"/>
    <property type="match status" value="1"/>
</dbReference>
<evidence type="ECO:0000313" key="15">
    <source>
        <dbReference type="Proteomes" id="UP001321526"/>
    </source>
</evidence>
<evidence type="ECO:0000256" key="5">
    <source>
        <dbReference type="ARBA" id="ARBA00022679"/>
    </source>
</evidence>
<evidence type="ECO:0000256" key="6">
    <source>
        <dbReference type="ARBA" id="ARBA00022692"/>
    </source>
</evidence>
<dbReference type="SMART" id="SM00387">
    <property type="entry name" value="HATPase_c"/>
    <property type="match status" value="1"/>
</dbReference>
<dbReference type="PANTHER" id="PTHR45436">
    <property type="entry name" value="SENSOR HISTIDINE KINASE YKOH"/>
    <property type="match status" value="1"/>
</dbReference>
<dbReference type="PROSITE" id="PS50109">
    <property type="entry name" value="HIS_KIN"/>
    <property type="match status" value="1"/>
</dbReference>
<dbReference type="InterPro" id="IPR050428">
    <property type="entry name" value="TCS_sensor_his_kinase"/>
</dbReference>
<dbReference type="InterPro" id="IPR003661">
    <property type="entry name" value="HisK_dim/P_dom"/>
</dbReference>